<feature type="domain" description="Methyltransferase" evidence="1">
    <location>
        <begin position="41"/>
        <end position="96"/>
    </location>
</feature>
<dbReference type="STRING" id="1547283.A9C19_17705"/>
<evidence type="ECO:0000313" key="3">
    <source>
        <dbReference type="Proteomes" id="UP000181936"/>
    </source>
</evidence>
<dbReference type="CDD" id="cd02440">
    <property type="entry name" value="AdoMet_MTases"/>
    <property type="match status" value="1"/>
</dbReference>
<dbReference type="KEGG" id="bwh:A9C19_17705"/>
<organism evidence="2 3">
    <name type="scientific">Bacillus weihaiensis</name>
    <dbReference type="NCBI Taxonomy" id="1547283"/>
    <lineage>
        <taxon>Bacteria</taxon>
        <taxon>Bacillati</taxon>
        <taxon>Bacillota</taxon>
        <taxon>Bacilli</taxon>
        <taxon>Bacillales</taxon>
        <taxon>Bacillaceae</taxon>
        <taxon>Bacillus</taxon>
    </lineage>
</organism>
<dbReference type="GO" id="GO:0008168">
    <property type="term" value="F:methyltransferase activity"/>
    <property type="evidence" value="ECO:0007669"/>
    <property type="project" value="UniProtKB-KW"/>
</dbReference>
<dbReference type="AlphaFoldDB" id="A0A1L3MVR1"/>
<reference evidence="2 3" key="1">
    <citation type="journal article" date="2016" name="Sci. Rep.">
        <title>Complete genome sequence and transcriptomic analysis of a novel marine strain Bacillus weihaiensis reveals the mechanism of brown algae degradation.</title>
        <authorList>
            <person name="Zhu Y."/>
            <person name="Chen P."/>
            <person name="Bao Y."/>
            <person name="Men Y."/>
            <person name="Zeng Y."/>
            <person name="Yang J."/>
            <person name="Sun J."/>
            <person name="Sun Y."/>
        </authorList>
    </citation>
    <scope>NUCLEOTIDE SEQUENCE [LARGE SCALE GENOMIC DNA]</scope>
    <source>
        <strain evidence="2 3">Alg07</strain>
    </source>
</reference>
<keyword evidence="3" id="KW-1185">Reference proteome</keyword>
<accession>A0A1L3MVR1</accession>
<evidence type="ECO:0000259" key="1">
    <source>
        <dbReference type="Pfam" id="PF13679"/>
    </source>
</evidence>
<name>A0A1L3MVR1_9BACI</name>
<dbReference type="Proteomes" id="UP000181936">
    <property type="component" value="Chromosome"/>
</dbReference>
<keyword evidence="2" id="KW-0489">Methyltransferase</keyword>
<gene>
    <name evidence="2" type="ORF">A9C19_17705</name>
</gene>
<dbReference type="OrthoDB" id="9780095at2"/>
<dbReference type="Gene3D" id="3.40.50.150">
    <property type="entry name" value="Vaccinia Virus protein VP39"/>
    <property type="match status" value="1"/>
</dbReference>
<protein>
    <submittedName>
        <fullName evidence="2">SAM-dependent methyltransferase</fullName>
    </submittedName>
</protein>
<evidence type="ECO:0000313" key="2">
    <source>
        <dbReference type="EMBL" id="APH06419.1"/>
    </source>
</evidence>
<proteinExistence type="predicted"/>
<dbReference type="EMBL" id="CP016020">
    <property type="protein sequence ID" value="APH06419.1"/>
    <property type="molecule type" value="Genomic_DNA"/>
</dbReference>
<dbReference type="InterPro" id="IPR025714">
    <property type="entry name" value="Methyltranfer_dom"/>
</dbReference>
<dbReference type="Pfam" id="PF13679">
    <property type="entry name" value="Methyltransf_32"/>
    <property type="match status" value="1"/>
</dbReference>
<dbReference type="RefSeq" id="WP_072581219.1">
    <property type="nucleotide sequence ID" value="NZ_CP016020.1"/>
</dbReference>
<dbReference type="InterPro" id="IPR029063">
    <property type="entry name" value="SAM-dependent_MTases_sf"/>
</dbReference>
<dbReference type="SUPFAM" id="SSF53335">
    <property type="entry name" value="S-adenosyl-L-methionine-dependent methyltransferases"/>
    <property type="match status" value="1"/>
</dbReference>
<dbReference type="GO" id="GO:0032259">
    <property type="term" value="P:methylation"/>
    <property type="evidence" value="ECO:0007669"/>
    <property type="project" value="UniProtKB-KW"/>
</dbReference>
<keyword evidence="2" id="KW-0808">Transferase</keyword>
<sequence length="203" mass="24042">MTKIDYDELLHIDTSEKQEGFVQSIHYHRYEATPYEALTVLFENYQMKSTDHVVDFGCGKGRLAFYISAFIGASVVGVEMNERLYEDALRNKAAFLQEKKSDRGEVFFVKSLAEKYEINPLENRFYFFNPFTIQIFMKVVNRILDSMEAFPREVEFVLYYVSQDYLYYLENHPSFTLKQEIPIPNLYDTNQNERFLIYQVDVG</sequence>